<comment type="caution">
    <text evidence="1">The sequence shown here is derived from an EMBL/GenBank/DDBJ whole genome shotgun (WGS) entry which is preliminary data.</text>
</comment>
<reference evidence="1 2" key="1">
    <citation type="submission" date="2020-07" db="EMBL/GenBank/DDBJ databases">
        <title>Sequencing the genomes of 1000 actinobacteria strains.</title>
        <authorList>
            <person name="Klenk H.-P."/>
        </authorList>
    </citation>
    <scope>NUCLEOTIDE SEQUENCE [LARGE SCALE GENOMIC DNA]</scope>
    <source>
        <strain evidence="1 2">DSM 44065</strain>
    </source>
</reference>
<dbReference type="AlphaFoldDB" id="A0A853ANP4"/>
<organism evidence="1 2">
    <name type="scientific">Saccharopolyspora hordei</name>
    <dbReference type="NCBI Taxonomy" id="1838"/>
    <lineage>
        <taxon>Bacteria</taxon>
        <taxon>Bacillati</taxon>
        <taxon>Actinomycetota</taxon>
        <taxon>Actinomycetes</taxon>
        <taxon>Pseudonocardiales</taxon>
        <taxon>Pseudonocardiaceae</taxon>
        <taxon>Saccharopolyspora</taxon>
    </lineage>
</organism>
<evidence type="ECO:0000313" key="1">
    <source>
        <dbReference type="EMBL" id="NYI84809.1"/>
    </source>
</evidence>
<protein>
    <submittedName>
        <fullName evidence="1">Uncharacterized protein</fullName>
    </submittedName>
</protein>
<accession>A0A853ANP4</accession>
<dbReference type="Proteomes" id="UP000587002">
    <property type="component" value="Unassembled WGS sequence"/>
</dbReference>
<dbReference type="EMBL" id="JACCFJ010000001">
    <property type="protein sequence ID" value="NYI84809.1"/>
    <property type="molecule type" value="Genomic_DNA"/>
</dbReference>
<gene>
    <name evidence="1" type="ORF">HNR68_003439</name>
</gene>
<evidence type="ECO:0000313" key="2">
    <source>
        <dbReference type="Proteomes" id="UP000587002"/>
    </source>
</evidence>
<name>A0A853ANP4_9PSEU</name>
<keyword evidence="2" id="KW-1185">Reference proteome</keyword>
<proteinExistence type="predicted"/>
<sequence length="35" mass="3619">MWPTEDDQLAKSVVPTTVPEDDLFAGVRGSSAAGA</sequence>